<dbReference type="InterPro" id="IPR001680">
    <property type="entry name" value="WD40_rpt"/>
</dbReference>
<proteinExistence type="predicted"/>
<reference evidence="3 4" key="1">
    <citation type="journal article" date="2024" name="G3 (Bethesda)">
        <title>Genome assembly of Hibiscus sabdariffa L. provides insights into metabolisms of medicinal natural products.</title>
        <authorList>
            <person name="Kim T."/>
        </authorList>
    </citation>
    <scope>NUCLEOTIDE SEQUENCE [LARGE SCALE GENOMIC DNA]</scope>
    <source>
        <strain evidence="3">TK-2024</strain>
        <tissue evidence="3">Old leaves</tissue>
    </source>
</reference>
<dbReference type="InterPro" id="IPR044622">
    <property type="entry name" value="PCN"/>
</dbReference>
<feature type="repeat" description="WD" evidence="1">
    <location>
        <begin position="142"/>
        <end position="183"/>
    </location>
</feature>
<sequence length="675" mass="74671">MFLPIDDELQDPKSSSSTSTVEDNLLLSSLLSSGEPYTEEIYCIPKVGLVVILFAGRALSVTWSHDSNRIYSGSSDGFIRCWNADLGHEIFRSVVALGGLGSGPELCIWSLLSLRCGTVVSADSTGSVQFWNGDNGSLLQAHSIHKGDVNALAVAPSQNRVFSAGSDGQVILYKLSSEMLRSDNGKSSFEMLKKWVFVGSVRAHTHDVRALTMAVPISSEGSLSDGAKDLQDKRKKVKRIRSREKKPLDFSYGKWAHFGVPMLVSAGDDAKLFAYSAKEFTRFSPHDICPAPQRVPIQLVTSTRFNRTSFLLVQASYWLDVLCVQVPDVGSAPYGGPVTTNIVARVKSKACRKIVCSAMSNSGELFSYSDLIRPSLFALSRQSGQSTWTVRKRQLPPKLPSTHCMVFTSDRSRLLIAGCDRRIYIVGLESSKLLHTFIPCRQDHEKDGPPGEPPITKMFTSSDDRWLAAINCFGDIYLFSLEILRLHWFISRLDGASVTAGGFPPQNNSMLIITTSSNQFYIFDVEARQLGGWSTHHTFTLPRRYQEFPGEVIGLSFSPPSKSTSVVVYSARAMCSIDLGTAVDEDDESALVHEALLKLQGSLAKTKWKHLLRESRQKESKQTGGKNNFDIIGFRDPVLFIGHLARNSILMLDKPWMEVVKSYDTAPVERHVYGT</sequence>
<organism evidence="3 4">
    <name type="scientific">Hibiscus sabdariffa</name>
    <name type="common">roselle</name>
    <dbReference type="NCBI Taxonomy" id="183260"/>
    <lineage>
        <taxon>Eukaryota</taxon>
        <taxon>Viridiplantae</taxon>
        <taxon>Streptophyta</taxon>
        <taxon>Embryophyta</taxon>
        <taxon>Tracheophyta</taxon>
        <taxon>Spermatophyta</taxon>
        <taxon>Magnoliopsida</taxon>
        <taxon>eudicotyledons</taxon>
        <taxon>Gunneridae</taxon>
        <taxon>Pentapetalae</taxon>
        <taxon>rosids</taxon>
        <taxon>malvids</taxon>
        <taxon>Malvales</taxon>
        <taxon>Malvaceae</taxon>
        <taxon>Malvoideae</taxon>
        <taxon>Hibiscus</taxon>
    </lineage>
</organism>
<evidence type="ECO:0000313" key="4">
    <source>
        <dbReference type="Proteomes" id="UP001396334"/>
    </source>
</evidence>
<keyword evidence="1" id="KW-0853">WD repeat</keyword>
<dbReference type="PANTHER" id="PTHR45086">
    <property type="entry name" value="WD REPEAT-CONTAINING PROTEIN PCN"/>
    <property type="match status" value="1"/>
</dbReference>
<gene>
    <name evidence="3" type="ORF">V6N11_031639</name>
</gene>
<dbReference type="SUPFAM" id="SSF50978">
    <property type="entry name" value="WD40 repeat-like"/>
    <property type="match status" value="1"/>
</dbReference>
<feature type="region of interest" description="Disordered" evidence="2">
    <location>
        <begin position="1"/>
        <end position="20"/>
    </location>
</feature>
<keyword evidence="4" id="KW-1185">Reference proteome</keyword>
<accession>A0ABR2SYG4</accession>
<dbReference type="InterPro" id="IPR015943">
    <property type="entry name" value="WD40/YVTN_repeat-like_dom_sf"/>
</dbReference>
<dbReference type="PANTHER" id="PTHR45086:SF1">
    <property type="entry name" value="WD REPEAT-CONTAINING PROTEIN PCN"/>
    <property type="match status" value="1"/>
</dbReference>
<dbReference type="PROSITE" id="PS50082">
    <property type="entry name" value="WD_REPEATS_2"/>
    <property type="match status" value="2"/>
</dbReference>
<dbReference type="Pfam" id="PF00400">
    <property type="entry name" value="WD40"/>
    <property type="match status" value="2"/>
</dbReference>
<evidence type="ECO:0000313" key="3">
    <source>
        <dbReference type="EMBL" id="KAK9030209.1"/>
    </source>
</evidence>
<evidence type="ECO:0008006" key="5">
    <source>
        <dbReference type="Google" id="ProtNLM"/>
    </source>
</evidence>
<feature type="repeat" description="WD" evidence="1">
    <location>
        <begin position="60"/>
        <end position="92"/>
    </location>
</feature>
<evidence type="ECO:0000256" key="2">
    <source>
        <dbReference type="SAM" id="MobiDB-lite"/>
    </source>
</evidence>
<name>A0ABR2SYG4_9ROSI</name>
<evidence type="ECO:0000256" key="1">
    <source>
        <dbReference type="PROSITE-ProRule" id="PRU00221"/>
    </source>
</evidence>
<dbReference type="SMART" id="SM00320">
    <property type="entry name" value="WD40"/>
    <property type="match status" value="4"/>
</dbReference>
<comment type="caution">
    <text evidence="3">The sequence shown here is derived from an EMBL/GenBank/DDBJ whole genome shotgun (WGS) entry which is preliminary data.</text>
</comment>
<protein>
    <recommendedName>
        <fullName evidence="5">U3 small nucleolar RNA-associated protein 4</fullName>
    </recommendedName>
</protein>
<dbReference type="Proteomes" id="UP001396334">
    <property type="component" value="Unassembled WGS sequence"/>
</dbReference>
<dbReference type="EMBL" id="JBBPBN010000010">
    <property type="protein sequence ID" value="KAK9030209.1"/>
    <property type="molecule type" value="Genomic_DNA"/>
</dbReference>
<dbReference type="Gene3D" id="2.130.10.10">
    <property type="entry name" value="YVTN repeat-like/Quinoprotein amine dehydrogenase"/>
    <property type="match status" value="2"/>
</dbReference>
<dbReference type="InterPro" id="IPR036322">
    <property type="entry name" value="WD40_repeat_dom_sf"/>
</dbReference>